<keyword evidence="3" id="KW-1185">Reference proteome</keyword>
<evidence type="ECO:0000256" key="1">
    <source>
        <dbReference type="SAM" id="MobiDB-lite"/>
    </source>
</evidence>
<reference evidence="2 3" key="1">
    <citation type="journal article" date="2014" name="Int. J. Syst. Evol. Microbiol.">
        <title>Complete genome sequence of Corynebacterium casei LMG S-19264T (=DSM 44701T), isolated from a smear-ripened cheese.</title>
        <authorList>
            <consortium name="US DOE Joint Genome Institute (JGI-PGF)"/>
            <person name="Walter F."/>
            <person name="Albersmeier A."/>
            <person name="Kalinowski J."/>
            <person name="Ruckert C."/>
        </authorList>
    </citation>
    <scope>NUCLEOTIDE SEQUENCE [LARGE SCALE GENOMIC DNA]</scope>
    <source>
        <strain evidence="2 3">CGMCC 4.7111</strain>
    </source>
</reference>
<feature type="compositionally biased region" description="Basic and acidic residues" evidence="1">
    <location>
        <begin position="58"/>
        <end position="68"/>
    </location>
</feature>
<dbReference type="AlphaFoldDB" id="A0A917Y495"/>
<evidence type="ECO:0000313" key="2">
    <source>
        <dbReference type="EMBL" id="GGN67287.1"/>
    </source>
</evidence>
<comment type="caution">
    <text evidence="2">The sequence shown here is derived from an EMBL/GenBank/DDBJ whole genome shotgun (WGS) entry which is preliminary data.</text>
</comment>
<organism evidence="2 3">
    <name type="scientific">Streptomyces albiflavescens</name>
    <dbReference type="NCBI Taxonomy" id="1623582"/>
    <lineage>
        <taxon>Bacteria</taxon>
        <taxon>Bacillati</taxon>
        <taxon>Actinomycetota</taxon>
        <taxon>Actinomycetes</taxon>
        <taxon>Kitasatosporales</taxon>
        <taxon>Streptomycetaceae</taxon>
        <taxon>Streptomyces</taxon>
    </lineage>
</organism>
<feature type="region of interest" description="Disordered" evidence="1">
    <location>
        <begin position="1"/>
        <end position="76"/>
    </location>
</feature>
<protein>
    <submittedName>
        <fullName evidence="2">Uncharacterized protein</fullName>
    </submittedName>
</protein>
<dbReference type="EMBL" id="BMMM01000006">
    <property type="protein sequence ID" value="GGN67287.1"/>
    <property type="molecule type" value="Genomic_DNA"/>
</dbReference>
<accession>A0A917Y495</accession>
<sequence>MVTAKAAMTRRPEGVDEAHALPGELEPLEWTPNRGPITEQEALGVLRRRRRNELNQAPKREGAKRPEVPSELPAEDSRKVPVVNRFPARYLAMAHARAEVEGTNLTAILEEMLVKYATGKPTRPQTVSRRLLSLYTRKD</sequence>
<feature type="compositionally biased region" description="Basic and acidic residues" evidence="1">
    <location>
        <begin position="10"/>
        <end position="19"/>
    </location>
</feature>
<gene>
    <name evidence="2" type="ORF">GCM10011579_039680</name>
</gene>
<name>A0A917Y495_9ACTN</name>
<proteinExistence type="predicted"/>
<evidence type="ECO:0000313" key="3">
    <source>
        <dbReference type="Proteomes" id="UP000600365"/>
    </source>
</evidence>
<dbReference type="Proteomes" id="UP000600365">
    <property type="component" value="Unassembled WGS sequence"/>
</dbReference>